<dbReference type="SUPFAM" id="SSF55021">
    <property type="entry name" value="ACT-like"/>
    <property type="match status" value="1"/>
</dbReference>
<keyword evidence="4" id="KW-0804">Transcription</keyword>
<evidence type="ECO:0000256" key="1">
    <source>
        <dbReference type="ARBA" id="ARBA00005510"/>
    </source>
</evidence>
<reference evidence="7 8" key="1">
    <citation type="journal article" date="2010" name="Nature">
        <title>Genome sequencing and analysis of the model grass Brachypodium distachyon.</title>
        <authorList>
            <consortium name="International Brachypodium Initiative"/>
        </authorList>
    </citation>
    <scope>NUCLEOTIDE SEQUENCE [LARGE SCALE GENOMIC DNA]</scope>
    <source>
        <strain evidence="7 8">Bd21</strain>
    </source>
</reference>
<evidence type="ECO:0000313" key="9">
    <source>
        <dbReference type="Proteomes" id="UP000008810"/>
    </source>
</evidence>
<organism evidence="8">
    <name type="scientific">Brachypodium distachyon</name>
    <name type="common">Purple false brome</name>
    <name type="synonym">Trachynia distachya</name>
    <dbReference type="NCBI Taxonomy" id="15368"/>
    <lineage>
        <taxon>Eukaryota</taxon>
        <taxon>Viridiplantae</taxon>
        <taxon>Streptophyta</taxon>
        <taxon>Embryophyta</taxon>
        <taxon>Tracheophyta</taxon>
        <taxon>Spermatophyta</taxon>
        <taxon>Magnoliopsida</taxon>
        <taxon>Liliopsida</taxon>
        <taxon>Poales</taxon>
        <taxon>Poaceae</taxon>
        <taxon>BOP clade</taxon>
        <taxon>Pooideae</taxon>
        <taxon>Stipodae</taxon>
        <taxon>Brachypodieae</taxon>
        <taxon>Brachypodium</taxon>
    </lineage>
</organism>
<dbReference type="CDD" id="cd04873">
    <property type="entry name" value="ACT_UUR-ACR-like"/>
    <property type="match status" value="1"/>
</dbReference>
<reference evidence="7" key="2">
    <citation type="submission" date="2017-06" db="EMBL/GenBank/DDBJ databases">
        <title>WGS assembly of Brachypodium distachyon.</title>
        <authorList>
            <consortium name="The International Brachypodium Initiative"/>
            <person name="Lucas S."/>
            <person name="Harmon-Smith M."/>
            <person name="Lail K."/>
            <person name="Tice H."/>
            <person name="Grimwood J."/>
            <person name="Bruce D."/>
            <person name="Barry K."/>
            <person name="Shu S."/>
            <person name="Lindquist E."/>
            <person name="Wang M."/>
            <person name="Pitluck S."/>
            <person name="Vogel J.P."/>
            <person name="Garvin D.F."/>
            <person name="Mockler T.C."/>
            <person name="Schmutz J."/>
            <person name="Rokhsar D."/>
            <person name="Bevan M.W."/>
        </authorList>
    </citation>
    <scope>NUCLEOTIDE SEQUENCE</scope>
    <source>
        <strain evidence="7">Bd21</strain>
    </source>
</reference>
<evidence type="ECO:0000256" key="4">
    <source>
        <dbReference type="ARBA" id="ARBA00023163"/>
    </source>
</evidence>
<dbReference type="OMA" id="QRLMMES"/>
<feature type="region of interest" description="Disordered" evidence="5">
    <location>
        <begin position="1"/>
        <end position="50"/>
    </location>
</feature>
<accession>I1HLG4</accession>
<gene>
    <name evidence="8" type="primary">LOC100837065</name>
    <name evidence="7" type="ORF">BRADI_2g34600v3</name>
</gene>
<dbReference type="Proteomes" id="UP000008810">
    <property type="component" value="Chromosome 2"/>
</dbReference>
<evidence type="ECO:0000313" key="7">
    <source>
        <dbReference type="EMBL" id="KQK07328.1"/>
    </source>
</evidence>
<evidence type="ECO:0000313" key="8">
    <source>
        <dbReference type="EnsemblPlants" id="KQK07328"/>
    </source>
</evidence>
<dbReference type="HOGENOM" id="CLU_063967_3_0_1"/>
<evidence type="ECO:0000256" key="3">
    <source>
        <dbReference type="ARBA" id="ARBA00023125"/>
    </source>
</evidence>
<dbReference type="STRING" id="15368.I1HLG4"/>
<dbReference type="PANTHER" id="PTHR45844">
    <property type="entry name" value="TRANSCRIPTION FACTOR BHLH30"/>
    <property type="match status" value="1"/>
</dbReference>
<feature type="compositionally biased region" description="Basic and acidic residues" evidence="5">
    <location>
        <begin position="33"/>
        <end position="50"/>
    </location>
</feature>
<evidence type="ECO:0000256" key="5">
    <source>
        <dbReference type="SAM" id="MobiDB-lite"/>
    </source>
</evidence>
<dbReference type="SUPFAM" id="SSF47459">
    <property type="entry name" value="HLH, helix-loop-helix DNA-binding domain"/>
    <property type="match status" value="1"/>
</dbReference>
<dbReference type="PANTHER" id="PTHR45844:SF7">
    <property type="entry name" value="OS05G0163900 PROTEIN"/>
    <property type="match status" value="1"/>
</dbReference>
<keyword evidence="9" id="KW-1185">Reference proteome</keyword>
<sequence>MGGGVIRDRLMATTCQPPTAAPEVSSSSGRSSTEMRRSLKVHSEAERRRRERINAHLATLRRMIPDASQMDKASLLASVVNQVKDLKRKTTARTTTQAAAAAPIPPEANEVTVRCCCASTGGDRATYVRATVSCEDGPGLLAGLAGAFRGLGLRALRAEVASLGGRAHHEFLLRKEEEDGDLGAGVRLMEAAVRQALAEVAFPEMARGGSGGSWSKRQRLLEARCSVMYSV</sequence>
<dbReference type="GeneID" id="100837065"/>
<evidence type="ECO:0000256" key="2">
    <source>
        <dbReference type="ARBA" id="ARBA00023015"/>
    </source>
</evidence>
<dbReference type="InterPro" id="IPR011598">
    <property type="entry name" value="bHLH_dom"/>
</dbReference>
<dbReference type="PROSITE" id="PS50888">
    <property type="entry name" value="BHLH"/>
    <property type="match status" value="1"/>
</dbReference>
<dbReference type="KEGG" id="bdi:100837065"/>
<dbReference type="RefSeq" id="XP_003566506.1">
    <property type="nucleotide sequence ID" value="XM_003566458.4"/>
</dbReference>
<dbReference type="InterPro" id="IPR045865">
    <property type="entry name" value="ACT-like_dom_sf"/>
</dbReference>
<evidence type="ECO:0000259" key="6">
    <source>
        <dbReference type="PROSITE" id="PS50888"/>
    </source>
</evidence>
<dbReference type="eggNOG" id="ENOG502RDXR">
    <property type="taxonomic scope" value="Eukaryota"/>
</dbReference>
<dbReference type="EMBL" id="CM000881">
    <property type="protein sequence ID" value="KQK07328.1"/>
    <property type="molecule type" value="Genomic_DNA"/>
</dbReference>
<dbReference type="AlphaFoldDB" id="I1HLG4"/>
<dbReference type="SMART" id="SM00353">
    <property type="entry name" value="HLH"/>
    <property type="match status" value="1"/>
</dbReference>
<feature type="compositionally biased region" description="Basic and acidic residues" evidence="5">
    <location>
        <begin position="1"/>
        <end position="10"/>
    </location>
</feature>
<dbReference type="InterPro" id="IPR045847">
    <property type="entry name" value="AIG1-like"/>
</dbReference>
<feature type="domain" description="BHLH" evidence="6">
    <location>
        <begin position="37"/>
        <end position="86"/>
    </location>
</feature>
<name>I1HLG4_BRADI</name>
<dbReference type="Gramene" id="KQK07328">
    <property type="protein sequence ID" value="KQK07328"/>
    <property type="gene ID" value="BRADI_2g34600v3"/>
</dbReference>
<dbReference type="GO" id="GO:0046983">
    <property type="term" value="F:protein dimerization activity"/>
    <property type="evidence" value="ECO:0007669"/>
    <property type="project" value="InterPro"/>
</dbReference>
<keyword evidence="2" id="KW-0805">Transcription regulation</keyword>
<dbReference type="OrthoDB" id="71302at2759"/>
<dbReference type="Pfam" id="PF00010">
    <property type="entry name" value="HLH"/>
    <property type="match status" value="1"/>
</dbReference>
<dbReference type="GO" id="GO:0003677">
    <property type="term" value="F:DNA binding"/>
    <property type="evidence" value="ECO:0007669"/>
    <property type="project" value="UniProtKB-KW"/>
</dbReference>
<protein>
    <recommendedName>
        <fullName evidence="6">BHLH domain-containing protein</fullName>
    </recommendedName>
</protein>
<dbReference type="Gene3D" id="4.10.280.10">
    <property type="entry name" value="Helix-loop-helix DNA-binding domain"/>
    <property type="match status" value="1"/>
</dbReference>
<dbReference type="GO" id="GO:0003700">
    <property type="term" value="F:DNA-binding transcription factor activity"/>
    <property type="evidence" value="ECO:0007669"/>
    <property type="project" value="InterPro"/>
</dbReference>
<proteinExistence type="inferred from homology"/>
<dbReference type="EnsemblPlants" id="KQK07328">
    <property type="protein sequence ID" value="KQK07328"/>
    <property type="gene ID" value="BRADI_2g34600v3"/>
</dbReference>
<reference evidence="8" key="3">
    <citation type="submission" date="2018-08" db="UniProtKB">
        <authorList>
            <consortium name="EnsemblPlants"/>
        </authorList>
    </citation>
    <scope>IDENTIFICATION</scope>
    <source>
        <strain evidence="8">cv. Bd21</strain>
    </source>
</reference>
<dbReference type="InterPro" id="IPR036638">
    <property type="entry name" value="HLH_DNA-bd_sf"/>
</dbReference>
<comment type="similarity">
    <text evidence="1">Belongs to the bHLH protein family.</text>
</comment>
<keyword evidence="3" id="KW-0238">DNA-binding</keyword>